<dbReference type="Proteomes" id="UP001157069">
    <property type="component" value="Unassembled WGS sequence"/>
</dbReference>
<evidence type="ECO:0000313" key="3">
    <source>
        <dbReference type="Proteomes" id="UP001157069"/>
    </source>
</evidence>
<evidence type="ECO:0000256" key="1">
    <source>
        <dbReference type="SAM" id="Coils"/>
    </source>
</evidence>
<dbReference type="RefSeq" id="WP_284298860.1">
    <property type="nucleotide sequence ID" value="NZ_BSVA01000001.1"/>
</dbReference>
<evidence type="ECO:0008006" key="4">
    <source>
        <dbReference type="Google" id="ProtNLM"/>
    </source>
</evidence>
<protein>
    <recommendedName>
        <fullName evidence="4">Asparagine synthase</fullName>
    </recommendedName>
</protein>
<organism evidence="2 3">
    <name type="scientific">Homoserinibacter gongjuensis</name>
    <dbReference type="NCBI Taxonomy" id="1162968"/>
    <lineage>
        <taxon>Bacteria</taxon>
        <taxon>Bacillati</taxon>
        <taxon>Actinomycetota</taxon>
        <taxon>Actinomycetes</taxon>
        <taxon>Micrococcales</taxon>
        <taxon>Microbacteriaceae</taxon>
        <taxon>Homoserinibacter</taxon>
    </lineage>
</organism>
<accession>A0ABQ6JUB9</accession>
<gene>
    <name evidence="2" type="ORF">GCM10025869_14040</name>
</gene>
<keyword evidence="3" id="KW-1185">Reference proteome</keyword>
<feature type="coiled-coil region" evidence="1">
    <location>
        <begin position="38"/>
        <end position="107"/>
    </location>
</feature>
<name>A0ABQ6JUB9_9MICO</name>
<sequence>MVADATLVSLAAVRQAVKNVMLVRALRDDVDFDEEWYADAARRELEELAGEAAAEAARLREVREATRRRRGVARAADDYRAADSRHLKRRARVLEELVEELRRLMQDDTTVSTLITEARLRALDEITATTASVPGLGRERAATGIARSRALQSLREELSDYAD</sequence>
<comment type="caution">
    <text evidence="2">The sequence shown here is derived from an EMBL/GenBank/DDBJ whole genome shotgun (WGS) entry which is preliminary data.</text>
</comment>
<evidence type="ECO:0000313" key="2">
    <source>
        <dbReference type="EMBL" id="GMA90875.1"/>
    </source>
</evidence>
<keyword evidence="1" id="KW-0175">Coiled coil</keyword>
<dbReference type="EMBL" id="BSVA01000001">
    <property type="protein sequence ID" value="GMA90875.1"/>
    <property type="molecule type" value="Genomic_DNA"/>
</dbReference>
<reference evidence="3" key="1">
    <citation type="journal article" date="2019" name="Int. J. Syst. Evol. Microbiol.">
        <title>The Global Catalogue of Microorganisms (GCM) 10K type strain sequencing project: providing services to taxonomists for standard genome sequencing and annotation.</title>
        <authorList>
            <consortium name="The Broad Institute Genomics Platform"/>
            <consortium name="The Broad Institute Genome Sequencing Center for Infectious Disease"/>
            <person name="Wu L."/>
            <person name="Ma J."/>
        </authorList>
    </citation>
    <scope>NUCLEOTIDE SEQUENCE [LARGE SCALE GENOMIC DNA]</scope>
    <source>
        <strain evidence="3">NBRC 108755</strain>
    </source>
</reference>
<proteinExistence type="predicted"/>